<evidence type="ECO:0000313" key="2">
    <source>
        <dbReference type="Proteomes" id="UP000055024"/>
    </source>
</evidence>
<evidence type="ECO:0000313" key="1">
    <source>
        <dbReference type="EMBL" id="KRZ18466.1"/>
    </source>
</evidence>
<name>A0A0V1I7U6_9BILA</name>
<gene>
    <name evidence="1" type="ORF">T11_9257</name>
</gene>
<dbReference type="Proteomes" id="UP000055024">
    <property type="component" value="Unassembled WGS sequence"/>
</dbReference>
<keyword evidence="2" id="KW-1185">Reference proteome</keyword>
<reference evidence="1 2" key="1">
    <citation type="submission" date="2015-01" db="EMBL/GenBank/DDBJ databases">
        <title>Evolution of Trichinella species and genotypes.</title>
        <authorList>
            <person name="Korhonen P.K."/>
            <person name="Edoardo P."/>
            <person name="Giuseppe L.R."/>
            <person name="Gasser R.B."/>
        </authorList>
    </citation>
    <scope>NUCLEOTIDE SEQUENCE [LARGE SCALE GENOMIC DNA]</scope>
    <source>
        <strain evidence="1">ISS1029</strain>
    </source>
</reference>
<protein>
    <submittedName>
        <fullName evidence="1">Uncharacterized protein</fullName>
    </submittedName>
</protein>
<dbReference type="EMBL" id="JYDP01000003">
    <property type="protein sequence ID" value="KRZ18466.1"/>
    <property type="molecule type" value="Genomic_DNA"/>
</dbReference>
<organism evidence="1 2">
    <name type="scientific">Trichinella zimbabwensis</name>
    <dbReference type="NCBI Taxonomy" id="268475"/>
    <lineage>
        <taxon>Eukaryota</taxon>
        <taxon>Metazoa</taxon>
        <taxon>Ecdysozoa</taxon>
        <taxon>Nematoda</taxon>
        <taxon>Enoplea</taxon>
        <taxon>Dorylaimia</taxon>
        <taxon>Trichinellida</taxon>
        <taxon>Trichinellidae</taxon>
        <taxon>Trichinella</taxon>
    </lineage>
</organism>
<comment type="caution">
    <text evidence="1">The sequence shown here is derived from an EMBL/GenBank/DDBJ whole genome shotgun (WGS) entry which is preliminary data.</text>
</comment>
<dbReference type="AlphaFoldDB" id="A0A0V1I7U6"/>
<sequence>MCEYDFYGLWEIVNSVKDFHFNVTYENDVTVLSPEQFMHEITISTTGCILQYHRQCKVENQQHIDNQPHRDTFIAFIERFQIFLHKINQVKCFHQGAWKIANQKSCNPSQADDRSLAMIACK</sequence>
<proteinExistence type="predicted"/>
<accession>A0A0V1I7U6</accession>